<dbReference type="InterPro" id="IPR011527">
    <property type="entry name" value="ABC1_TM_dom"/>
</dbReference>
<protein>
    <submittedName>
        <fullName evidence="10">Lipid A export ATP-binding/permease protein MsbA</fullName>
        <ecNumber evidence="10">3.6.3.-</ecNumber>
    </submittedName>
</protein>
<keyword evidence="6 7" id="KW-0472">Membrane</keyword>
<organism evidence="10 11">
    <name type="scientific">Occultella aeris</name>
    <dbReference type="NCBI Taxonomy" id="2761496"/>
    <lineage>
        <taxon>Bacteria</taxon>
        <taxon>Bacillati</taxon>
        <taxon>Actinomycetota</taxon>
        <taxon>Actinomycetes</taxon>
        <taxon>Micrococcales</taxon>
        <taxon>Ruaniaceae</taxon>
        <taxon>Occultella</taxon>
    </lineage>
</organism>
<comment type="subcellular location">
    <subcellularLocation>
        <location evidence="1">Cell membrane</location>
        <topology evidence="1">Multi-pass membrane protein</topology>
    </subcellularLocation>
</comment>
<dbReference type="InterPro" id="IPR003593">
    <property type="entry name" value="AAA+_ATPase"/>
</dbReference>
<evidence type="ECO:0000259" key="9">
    <source>
        <dbReference type="PROSITE" id="PS50929"/>
    </source>
</evidence>
<feature type="domain" description="ABC transmembrane type-1" evidence="9">
    <location>
        <begin position="49"/>
        <end position="329"/>
    </location>
</feature>
<comment type="caution">
    <text evidence="10">The sequence shown here is derived from an EMBL/GenBank/DDBJ whole genome shotgun (WGS) entry which is preliminary data.</text>
</comment>
<dbReference type="SUPFAM" id="SSF90123">
    <property type="entry name" value="ABC transporter transmembrane region"/>
    <property type="match status" value="1"/>
</dbReference>
<dbReference type="AlphaFoldDB" id="A0A7M4DI68"/>
<gene>
    <name evidence="10" type="primary">msbA_2</name>
    <name evidence="10" type="ORF">HALOF300_01819</name>
</gene>
<feature type="transmembrane region" description="Helical" evidence="7">
    <location>
        <begin position="47"/>
        <end position="77"/>
    </location>
</feature>
<feature type="transmembrane region" description="Helical" evidence="7">
    <location>
        <begin position="89"/>
        <end position="109"/>
    </location>
</feature>
<dbReference type="PANTHER" id="PTHR43394:SF1">
    <property type="entry name" value="ATP-BINDING CASSETTE SUB-FAMILY B MEMBER 10, MITOCHONDRIAL"/>
    <property type="match status" value="1"/>
</dbReference>
<dbReference type="SUPFAM" id="SSF52540">
    <property type="entry name" value="P-loop containing nucleoside triphosphate hydrolases"/>
    <property type="match status" value="1"/>
</dbReference>
<evidence type="ECO:0000256" key="7">
    <source>
        <dbReference type="SAM" id="Phobius"/>
    </source>
</evidence>
<dbReference type="GO" id="GO:0016887">
    <property type="term" value="F:ATP hydrolysis activity"/>
    <property type="evidence" value="ECO:0007669"/>
    <property type="project" value="InterPro"/>
</dbReference>
<evidence type="ECO:0000313" key="11">
    <source>
        <dbReference type="Proteomes" id="UP000419743"/>
    </source>
</evidence>
<evidence type="ECO:0000256" key="4">
    <source>
        <dbReference type="ARBA" id="ARBA00022840"/>
    </source>
</evidence>
<name>A0A7M4DI68_9MICO</name>
<dbReference type="InterPro" id="IPR017871">
    <property type="entry name" value="ABC_transporter-like_CS"/>
</dbReference>
<feature type="transmembrane region" description="Helical" evidence="7">
    <location>
        <begin position="168"/>
        <end position="185"/>
    </location>
</feature>
<accession>A0A7M4DI68</accession>
<dbReference type="EC" id="3.6.3.-" evidence="10"/>
<evidence type="ECO:0000256" key="2">
    <source>
        <dbReference type="ARBA" id="ARBA00022692"/>
    </source>
</evidence>
<feature type="transmembrane region" description="Helical" evidence="7">
    <location>
        <begin position="191"/>
        <end position="207"/>
    </location>
</feature>
<dbReference type="PROSITE" id="PS50929">
    <property type="entry name" value="ABC_TM1F"/>
    <property type="match status" value="1"/>
</dbReference>
<dbReference type="SMART" id="SM00382">
    <property type="entry name" value="AAA"/>
    <property type="match status" value="1"/>
</dbReference>
<dbReference type="EMBL" id="CACRYJ010000025">
    <property type="protein sequence ID" value="VZO36632.1"/>
    <property type="molecule type" value="Genomic_DNA"/>
</dbReference>
<dbReference type="Proteomes" id="UP000419743">
    <property type="component" value="Unassembled WGS sequence"/>
</dbReference>
<dbReference type="InterPro" id="IPR036640">
    <property type="entry name" value="ABC1_TM_sf"/>
</dbReference>
<dbReference type="GO" id="GO:0015421">
    <property type="term" value="F:ABC-type oligopeptide transporter activity"/>
    <property type="evidence" value="ECO:0007669"/>
    <property type="project" value="TreeGrafter"/>
</dbReference>
<dbReference type="Gene3D" id="1.20.1560.10">
    <property type="entry name" value="ABC transporter type 1, transmembrane domain"/>
    <property type="match status" value="1"/>
</dbReference>
<dbReference type="InterPro" id="IPR003439">
    <property type="entry name" value="ABC_transporter-like_ATP-bd"/>
</dbReference>
<dbReference type="PROSITE" id="PS00211">
    <property type="entry name" value="ABC_TRANSPORTER_1"/>
    <property type="match status" value="1"/>
</dbReference>
<dbReference type="InterPro" id="IPR027417">
    <property type="entry name" value="P-loop_NTPase"/>
</dbReference>
<proteinExistence type="predicted"/>
<evidence type="ECO:0000256" key="6">
    <source>
        <dbReference type="ARBA" id="ARBA00023136"/>
    </source>
</evidence>
<feature type="transmembrane region" description="Helical" evidence="7">
    <location>
        <begin position="280"/>
        <end position="302"/>
    </location>
</feature>
<keyword evidence="5 7" id="KW-1133">Transmembrane helix</keyword>
<keyword evidence="11" id="KW-1185">Reference proteome</keyword>
<dbReference type="PANTHER" id="PTHR43394">
    <property type="entry name" value="ATP-DEPENDENT PERMEASE MDL1, MITOCHONDRIAL"/>
    <property type="match status" value="1"/>
</dbReference>
<evidence type="ECO:0000313" key="10">
    <source>
        <dbReference type="EMBL" id="VZO36632.1"/>
    </source>
</evidence>
<keyword evidence="3" id="KW-0547">Nucleotide-binding</keyword>
<keyword evidence="10" id="KW-0378">Hydrolase</keyword>
<keyword evidence="4 10" id="KW-0067">ATP-binding</keyword>
<dbReference type="GO" id="GO:0005886">
    <property type="term" value="C:plasma membrane"/>
    <property type="evidence" value="ECO:0007669"/>
    <property type="project" value="UniProtKB-SubCell"/>
</dbReference>
<evidence type="ECO:0000256" key="5">
    <source>
        <dbReference type="ARBA" id="ARBA00022989"/>
    </source>
</evidence>
<dbReference type="Gene3D" id="3.40.50.300">
    <property type="entry name" value="P-loop containing nucleotide triphosphate hydrolases"/>
    <property type="match status" value="1"/>
</dbReference>
<dbReference type="InterPro" id="IPR039421">
    <property type="entry name" value="Type_1_exporter"/>
</dbReference>
<feature type="domain" description="ABC transporter" evidence="8">
    <location>
        <begin position="371"/>
        <end position="611"/>
    </location>
</feature>
<sequence>MAAAEGDDYVDPVTLRAQARSQRKSLGRLSILIRQSVRLVWASGRGLFVGLLVLQVAAALALAGQVLAVQAVLTAILDLEEAAGATASLWAPVLVLAGLTAVTSIIGAVQGHMQRMLGELVARSMWDQVLDVSTGVGLGNFESPDFFNRLQRVQSNALSRPYQVTQGLIAMGGALAASIGVGAALVSISPLLLPLLLVGGLPVLLTSRRESRLEFDFSVAQTPVLRMRQYLTLVQTGRDQAKEIRAFHLADWLHSRFDAAYATYLGALGTHLRRRATLSALGNLGSAIVLVLTLAALVWLILDGQVTVAGAGAAIVAIRMLASQVQALFAGVQRIFESGLFLEDLQGFLRLAEPAKEDSQGPEAPTGFAVVAADKVHFTYPGSDQPAVRGATVELRAGEVVAIVGENGSGKTTLAKILAGLYTPDEGAVRWDGTDIRAWSLASVRSRIAVIFQDFVRYALSAEDNIAIGDVSRPPDPNRLRASARAAGAAGAIESLPDGYATPLSRLFTGGRDLSGGQWQRVAIARGYYRDAPFVILDEPSAALDPRAEYDLFASLRHTLEGRTALFISHRFSTVRSADRIYVMEAGSVVEHGSHDELMAAGGQYSELFKLQAAAYLNADQT</sequence>
<evidence type="ECO:0000259" key="8">
    <source>
        <dbReference type="PROSITE" id="PS50893"/>
    </source>
</evidence>
<dbReference type="PROSITE" id="PS50893">
    <property type="entry name" value="ABC_TRANSPORTER_2"/>
    <property type="match status" value="1"/>
</dbReference>
<keyword evidence="2 7" id="KW-0812">Transmembrane</keyword>
<dbReference type="Pfam" id="PF00005">
    <property type="entry name" value="ABC_tran"/>
    <property type="match status" value="1"/>
</dbReference>
<dbReference type="RefSeq" id="WP_156740631.1">
    <property type="nucleotide sequence ID" value="NZ_CACRYJ010000025.1"/>
</dbReference>
<dbReference type="GO" id="GO:0005524">
    <property type="term" value="F:ATP binding"/>
    <property type="evidence" value="ECO:0007669"/>
    <property type="project" value="UniProtKB-KW"/>
</dbReference>
<evidence type="ECO:0000256" key="3">
    <source>
        <dbReference type="ARBA" id="ARBA00022741"/>
    </source>
</evidence>
<evidence type="ECO:0000256" key="1">
    <source>
        <dbReference type="ARBA" id="ARBA00004651"/>
    </source>
</evidence>
<reference evidence="10 11" key="1">
    <citation type="submission" date="2019-11" db="EMBL/GenBank/DDBJ databases">
        <authorList>
            <person name="Criscuolo A."/>
        </authorList>
    </citation>
    <scope>NUCLEOTIDE SEQUENCE [LARGE SCALE GENOMIC DNA]</scope>
    <source>
        <strain evidence="10">CIP111667</strain>
    </source>
</reference>